<dbReference type="EMBL" id="CAJNOV010014503">
    <property type="protein sequence ID" value="CAF1551006.1"/>
    <property type="molecule type" value="Genomic_DNA"/>
</dbReference>
<gene>
    <name evidence="1" type="ORF">CJN711_LOCUS30405</name>
</gene>
<dbReference type="Proteomes" id="UP000663855">
    <property type="component" value="Unassembled WGS sequence"/>
</dbReference>
<dbReference type="AlphaFoldDB" id="A0A815WR65"/>
<proteinExistence type="predicted"/>
<organism evidence="1 2">
    <name type="scientific">Rotaria magnacalcarata</name>
    <dbReference type="NCBI Taxonomy" id="392030"/>
    <lineage>
        <taxon>Eukaryota</taxon>
        <taxon>Metazoa</taxon>
        <taxon>Spiralia</taxon>
        <taxon>Gnathifera</taxon>
        <taxon>Rotifera</taxon>
        <taxon>Eurotatoria</taxon>
        <taxon>Bdelloidea</taxon>
        <taxon>Philodinida</taxon>
        <taxon>Philodinidae</taxon>
        <taxon>Rotaria</taxon>
    </lineage>
</organism>
<accession>A0A815WR65</accession>
<protein>
    <submittedName>
        <fullName evidence="1">Uncharacterized protein</fullName>
    </submittedName>
</protein>
<comment type="caution">
    <text evidence="1">The sequence shown here is derived from an EMBL/GenBank/DDBJ whole genome shotgun (WGS) entry which is preliminary data.</text>
</comment>
<reference evidence="1" key="1">
    <citation type="submission" date="2021-02" db="EMBL/GenBank/DDBJ databases">
        <authorList>
            <person name="Nowell W R."/>
        </authorList>
    </citation>
    <scope>NUCLEOTIDE SEQUENCE</scope>
</reference>
<feature type="non-terminal residue" evidence="1">
    <location>
        <position position="1"/>
    </location>
</feature>
<evidence type="ECO:0000313" key="1">
    <source>
        <dbReference type="EMBL" id="CAF1551006.1"/>
    </source>
</evidence>
<name>A0A815WR65_9BILA</name>
<evidence type="ECO:0000313" key="2">
    <source>
        <dbReference type="Proteomes" id="UP000663855"/>
    </source>
</evidence>
<sequence length="185" mass="22092">TKSGTNYLFRDFTELKFEIDREWPIDLTEQILTMLNLSNLEKVHLNFHCHCYFTTSVDVEMSILFERAWNLRLIQITCDDTLPMNAIAHSVICLKLHHHIKRLDTDIRCVEDALVILEQAEYLSNVTFQLLDVVKAADAIIEWLSRRKRDSAYTIDHSWFQPNDWLWSCDCREPVHFWLYRSMNR</sequence>